<dbReference type="EMBL" id="OX465084">
    <property type="protein sequence ID" value="CAI9300296.1"/>
    <property type="molecule type" value="Genomic_DNA"/>
</dbReference>
<dbReference type="InterPro" id="IPR007213">
    <property type="entry name" value="Ppm1/Ppm2/Tcmp"/>
</dbReference>
<organism evidence="4 5">
    <name type="scientific">Lactuca saligna</name>
    <name type="common">Willowleaf lettuce</name>
    <dbReference type="NCBI Taxonomy" id="75948"/>
    <lineage>
        <taxon>Eukaryota</taxon>
        <taxon>Viridiplantae</taxon>
        <taxon>Streptophyta</taxon>
        <taxon>Embryophyta</taxon>
        <taxon>Tracheophyta</taxon>
        <taxon>Spermatophyta</taxon>
        <taxon>Magnoliopsida</taxon>
        <taxon>eudicotyledons</taxon>
        <taxon>Gunneridae</taxon>
        <taxon>Pentapetalae</taxon>
        <taxon>asterids</taxon>
        <taxon>campanulids</taxon>
        <taxon>Asterales</taxon>
        <taxon>Asteraceae</taxon>
        <taxon>Cichorioideae</taxon>
        <taxon>Cichorieae</taxon>
        <taxon>Lactucinae</taxon>
        <taxon>Lactuca</taxon>
    </lineage>
</organism>
<dbReference type="PANTHER" id="PTHR43619:SF2">
    <property type="entry name" value="S-ADENOSYL-L-METHIONINE-DEPENDENT METHYLTRANSFERASES SUPERFAMILY PROTEIN"/>
    <property type="match status" value="1"/>
</dbReference>
<dbReference type="Pfam" id="PF04072">
    <property type="entry name" value="LCM"/>
    <property type="match status" value="1"/>
</dbReference>
<protein>
    <recommendedName>
        <fullName evidence="6">S-adenosyl-L-methionine-dependent methyltransferase</fullName>
    </recommendedName>
</protein>
<dbReference type="PANTHER" id="PTHR43619">
    <property type="entry name" value="S-ADENOSYL-L-METHIONINE-DEPENDENT METHYLTRANSFERASE YKTD-RELATED"/>
    <property type="match status" value="1"/>
</dbReference>
<evidence type="ECO:0000313" key="5">
    <source>
        <dbReference type="Proteomes" id="UP001177003"/>
    </source>
</evidence>
<proteinExistence type="predicted"/>
<accession>A0AA36EKD4</accession>
<evidence type="ECO:0000313" key="4">
    <source>
        <dbReference type="EMBL" id="CAI9300296.1"/>
    </source>
</evidence>
<gene>
    <name evidence="4" type="ORF">LSALG_LOCUS38947</name>
</gene>
<keyword evidence="2" id="KW-0808">Transferase</keyword>
<dbReference type="SUPFAM" id="SSF53335">
    <property type="entry name" value="S-adenosyl-L-methionine-dependent methyltransferases"/>
    <property type="match status" value="1"/>
</dbReference>
<feature type="region of interest" description="Disordered" evidence="3">
    <location>
        <begin position="17"/>
        <end position="53"/>
    </location>
</feature>
<dbReference type="GO" id="GO:0032259">
    <property type="term" value="P:methylation"/>
    <property type="evidence" value="ECO:0007669"/>
    <property type="project" value="UniProtKB-KW"/>
</dbReference>
<name>A0AA36EKD4_LACSI</name>
<evidence type="ECO:0008006" key="6">
    <source>
        <dbReference type="Google" id="ProtNLM"/>
    </source>
</evidence>
<dbReference type="GO" id="GO:0008168">
    <property type="term" value="F:methyltransferase activity"/>
    <property type="evidence" value="ECO:0007669"/>
    <property type="project" value="UniProtKB-KW"/>
</dbReference>
<evidence type="ECO:0000256" key="3">
    <source>
        <dbReference type="SAM" id="MobiDB-lite"/>
    </source>
</evidence>
<evidence type="ECO:0000256" key="1">
    <source>
        <dbReference type="ARBA" id="ARBA00022603"/>
    </source>
</evidence>
<reference evidence="4" key="1">
    <citation type="submission" date="2023-04" db="EMBL/GenBank/DDBJ databases">
        <authorList>
            <person name="Vijverberg K."/>
            <person name="Xiong W."/>
            <person name="Schranz E."/>
        </authorList>
    </citation>
    <scope>NUCLEOTIDE SEQUENCE</scope>
</reference>
<keyword evidence="5" id="KW-1185">Reference proteome</keyword>
<keyword evidence="1" id="KW-0489">Methyltransferase</keyword>
<dbReference type="InterPro" id="IPR029063">
    <property type="entry name" value="SAM-dependent_MTases_sf"/>
</dbReference>
<dbReference type="AlphaFoldDB" id="A0AA36EKD4"/>
<dbReference type="Gene3D" id="3.40.50.150">
    <property type="entry name" value="Vaccinia Virus protein VP39"/>
    <property type="match status" value="1"/>
</dbReference>
<sequence>MIQKNKTRYIHSLQQNNHTSWDEEVPNQTSSLLPPVKTTKPIVSGEADKGEDRIDQQARSKSSIMELECFIGGHCFVHSPAAPPILRQSLFSNSIQRNNKNGCLNVTAKICFHENDPHDHLFFKSAISRASYRFQEALRPEPLFVDPYAGCFVPPDLDLELDKNSDHHYCIGTRFIDDKLLNATKGADGAKQVVMFTDGMDTRAYRLNWPSSTVIYDVSPQSVFSKASQKLQDVGAKIPRSCLLLHVPLESSDMQQLLRDKGFNGSRPSIWVFQGFPVTNLATFKEILFMVSNLAMKGCLLVGEFPLWLTENDKGAKLNMETWMYEVFISYGFRVQIIGYDDVARSLGREQVEGIPNNLLFVAEHLRFSDDEMETWRMRFQRVEEEGDEEGFEEL</sequence>
<dbReference type="Proteomes" id="UP001177003">
    <property type="component" value="Chromosome 8"/>
</dbReference>
<evidence type="ECO:0000256" key="2">
    <source>
        <dbReference type="ARBA" id="ARBA00022679"/>
    </source>
</evidence>